<sequence length="188" mass="20844">MIADTGLTIVGLLRQQLVPDTVAHPESIGLASPLEEGELSISVYLFDIRQSRDYQTNEMIVQNRGTLRYPPLCLELYYLITVHSRADLPVRALDSNRIIGGVMQTLHDYGSVGGADLVGTLKDNNEELRLILEDLPSERLSQIFSQKPYRLSVACRAGPILLESQRTKKVTRVLDASLSAEQRNGGQP</sequence>
<dbReference type="EMBL" id="JBHUEH010000023">
    <property type="protein sequence ID" value="MFD1887388.1"/>
    <property type="molecule type" value="Genomic_DNA"/>
</dbReference>
<proteinExistence type="predicted"/>
<evidence type="ECO:0000313" key="2">
    <source>
        <dbReference type="EMBL" id="MFD1887388.1"/>
    </source>
</evidence>
<evidence type="ECO:0000259" key="1">
    <source>
        <dbReference type="Pfam" id="PF14065"/>
    </source>
</evidence>
<gene>
    <name evidence="2" type="ORF">ACFSC9_17980</name>
</gene>
<dbReference type="Proteomes" id="UP001597233">
    <property type="component" value="Unassembled WGS sequence"/>
</dbReference>
<name>A0ABW4RPJ0_9BACL</name>
<protein>
    <submittedName>
        <fullName evidence="2">DUF4255 domain-containing protein</fullName>
    </submittedName>
</protein>
<comment type="caution">
    <text evidence="2">The sequence shown here is derived from an EMBL/GenBank/DDBJ whole genome shotgun (WGS) entry which is preliminary data.</text>
</comment>
<dbReference type="RefSeq" id="WP_347325126.1">
    <property type="nucleotide sequence ID" value="NZ_JBCGUH010000005.1"/>
</dbReference>
<dbReference type="Pfam" id="PF14065">
    <property type="entry name" value="Pvc16_N"/>
    <property type="match status" value="1"/>
</dbReference>
<reference evidence="3" key="1">
    <citation type="journal article" date="2019" name="Int. J. Syst. Evol. Microbiol.">
        <title>The Global Catalogue of Microorganisms (GCM) 10K type strain sequencing project: providing services to taxonomists for standard genome sequencing and annotation.</title>
        <authorList>
            <consortium name="The Broad Institute Genomics Platform"/>
            <consortium name="The Broad Institute Genome Sequencing Center for Infectious Disease"/>
            <person name="Wu L."/>
            <person name="Ma J."/>
        </authorList>
    </citation>
    <scope>NUCLEOTIDE SEQUENCE [LARGE SCALE GENOMIC DNA]</scope>
    <source>
        <strain evidence="3">CCUG 54950</strain>
    </source>
</reference>
<feature type="domain" description="Pvc16 N-terminal" evidence="1">
    <location>
        <begin position="8"/>
        <end position="173"/>
    </location>
</feature>
<keyword evidence="3" id="KW-1185">Reference proteome</keyword>
<evidence type="ECO:0000313" key="3">
    <source>
        <dbReference type="Proteomes" id="UP001597233"/>
    </source>
</evidence>
<dbReference type="InterPro" id="IPR025351">
    <property type="entry name" value="Pvc16_N"/>
</dbReference>
<accession>A0ABW4RPJ0</accession>
<organism evidence="2 3">
    <name type="scientific">Paenibacillus wenxiniae</name>
    <dbReference type="NCBI Taxonomy" id="1636843"/>
    <lineage>
        <taxon>Bacteria</taxon>
        <taxon>Bacillati</taxon>
        <taxon>Bacillota</taxon>
        <taxon>Bacilli</taxon>
        <taxon>Bacillales</taxon>
        <taxon>Paenibacillaceae</taxon>
        <taxon>Paenibacillus</taxon>
    </lineage>
</organism>